<proteinExistence type="predicted"/>
<reference evidence="2" key="2">
    <citation type="submission" date="2020-09" db="EMBL/GenBank/DDBJ databases">
        <authorList>
            <person name="Sun Q."/>
            <person name="Zhou Y."/>
        </authorList>
    </citation>
    <scope>NUCLEOTIDE SEQUENCE</scope>
    <source>
        <strain evidence="2">CGMCC 1.12726</strain>
    </source>
</reference>
<comment type="caution">
    <text evidence="2">The sequence shown here is derived from an EMBL/GenBank/DDBJ whole genome shotgun (WGS) entry which is preliminary data.</text>
</comment>
<keyword evidence="3" id="KW-1185">Reference proteome</keyword>
<evidence type="ECO:0000313" key="3">
    <source>
        <dbReference type="Proteomes" id="UP000632858"/>
    </source>
</evidence>
<keyword evidence="1" id="KW-1133">Transmembrane helix</keyword>
<feature type="transmembrane region" description="Helical" evidence="1">
    <location>
        <begin position="148"/>
        <end position="175"/>
    </location>
</feature>
<feature type="transmembrane region" description="Helical" evidence="1">
    <location>
        <begin position="110"/>
        <end position="128"/>
    </location>
</feature>
<dbReference type="AlphaFoldDB" id="A0A917CT27"/>
<evidence type="ECO:0000256" key="1">
    <source>
        <dbReference type="SAM" id="Phobius"/>
    </source>
</evidence>
<dbReference type="EMBL" id="BMFO01000004">
    <property type="protein sequence ID" value="GGF96861.1"/>
    <property type="molecule type" value="Genomic_DNA"/>
</dbReference>
<dbReference type="Pfam" id="PF09955">
    <property type="entry name" value="DUF2189"/>
    <property type="match status" value="1"/>
</dbReference>
<reference evidence="2" key="1">
    <citation type="journal article" date="2014" name="Int. J. Syst. Evol. Microbiol.">
        <title>Complete genome sequence of Corynebacterium casei LMG S-19264T (=DSM 44701T), isolated from a smear-ripened cheese.</title>
        <authorList>
            <consortium name="US DOE Joint Genome Institute (JGI-PGF)"/>
            <person name="Walter F."/>
            <person name="Albersmeier A."/>
            <person name="Kalinowski J."/>
            <person name="Ruckert C."/>
        </authorList>
    </citation>
    <scope>NUCLEOTIDE SEQUENCE</scope>
    <source>
        <strain evidence="2">CGMCC 1.12726</strain>
    </source>
</reference>
<dbReference type="RefSeq" id="WP_188450081.1">
    <property type="nucleotide sequence ID" value="NZ_BMFO01000004.1"/>
</dbReference>
<protein>
    <recommendedName>
        <fullName evidence="4">DUF2189 domain-containing protein</fullName>
    </recommendedName>
</protein>
<keyword evidence="1" id="KW-0812">Transmembrane</keyword>
<accession>A0A917CT27</accession>
<dbReference type="InterPro" id="IPR018692">
    <property type="entry name" value="DUF2189"/>
</dbReference>
<evidence type="ECO:0008006" key="4">
    <source>
        <dbReference type="Google" id="ProtNLM"/>
    </source>
</evidence>
<name>A0A917CT27_9GAMM</name>
<gene>
    <name evidence="2" type="ORF">GCM10010960_18150</name>
</gene>
<keyword evidence="1" id="KW-0472">Membrane</keyword>
<organism evidence="2 3">
    <name type="scientific">Arenimonas maotaiensis</name>
    <dbReference type="NCBI Taxonomy" id="1446479"/>
    <lineage>
        <taxon>Bacteria</taxon>
        <taxon>Pseudomonadati</taxon>
        <taxon>Pseudomonadota</taxon>
        <taxon>Gammaproteobacteria</taxon>
        <taxon>Lysobacterales</taxon>
        <taxon>Lysobacteraceae</taxon>
        <taxon>Arenimonas</taxon>
    </lineage>
</organism>
<sequence>MEVERQELPFVADSNELPWNAAFGWLAAGWRDVMRTPRLTLTYGAIIFAVSWGVSLLAWWLGRFALLAALLSGFIYIAPMLAVGLHSVGKDLESGRPVSFRRSAAHMLRVLGHGGVYALMLLVILFVWSRSGMMLYAFFPVEEGERAVLLEFLAVGSVIGTGFAALIFASAAFSLPMIVDRDADMVTACLSSVHAVLRNKPAMAVWAVCIVALTAAGFLTGYLGFVLIMPWLAYSAWHAYRATLKPEPWPVKPDLSD</sequence>
<feature type="transmembrane region" description="Helical" evidence="1">
    <location>
        <begin position="204"/>
        <end position="234"/>
    </location>
</feature>
<feature type="transmembrane region" description="Helical" evidence="1">
    <location>
        <begin position="41"/>
        <end position="61"/>
    </location>
</feature>
<dbReference type="Proteomes" id="UP000632858">
    <property type="component" value="Unassembled WGS sequence"/>
</dbReference>
<feature type="transmembrane region" description="Helical" evidence="1">
    <location>
        <begin position="67"/>
        <end position="89"/>
    </location>
</feature>
<evidence type="ECO:0000313" key="2">
    <source>
        <dbReference type="EMBL" id="GGF96861.1"/>
    </source>
</evidence>